<dbReference type="Pfam" id="PF01397">
    <property type="entry name" value="Terpene_synth"/>
    <property type="match status" value="1"/>
</dbReference>
<reference evidence="6" key="2">
    <citation type="submission" date="2021-01" db="EMBL/GenBank/DDBJ databases">
        <authorList>
            <person name="Li R."/>
            <person name="Zhu J."/>
            <person name="Mei W."/>
            <person name="Peng S."/>
        </authorList>
    </citation>
    <scope>NUCLEOTIDE SEQUENCE</scope>
</reference>
<proteinExistence type="evidence at transcript level"/>
<accession>A0A8E8AT60</accession>
<protein>
    <submittedName>
        <fullName evidence="6">Terpene synthase 23</fullName>
    </submittedName>
</protein>
<dbReference type="SFLD" id="SFLDG01019">
    <property type="entry name" value="Terpene_Cyclase_Like_1_C_Termi"/>
    <property type="match status" value="1"/>
</dbReference>
<dbReference type="PANTHER" id="PTHR31225">
    <property type="entry name" value="OS04G0344100 PROTEIN-RELATED"/>
    <property type="match status" value="1"/>
</dbReference>
<organism evidence="6">
    <name type="scientific">Aquilaria sinensis</name>
    <dbReference type="NCBI Taxonomy" id="210372"/>
    <lineage>
        <taxon>Eukaryota</taxon>
        <taxon>Viridiplantae</taxon>
        <taxon>Streptophyta</taxon>
        <taxon>Embryophyta</taxon>
        <taxon>Tracheophyta</taxon>
        <taxon>Spermatophyta</taxon>
        <taxon>Magnoliopsida</taxon>
        <taxon>eudicotyledons</taxon>
        <taxon>Gunneridae</taxon>
        <taxon>Pentapetalae</taxon>
        <taxon>rosids</taxon>
        <taxon>malvids</taxon>
        <taxon>Malvales</taxon>
        <taxon>Thymelaeaceae</taxon>
        <taxon>Aquilaria</taxon>
    </lineage>
</organism>
<name>A0A8E8AT60_9ROSI</name>
<feature type="domain" description="Terpene synthase metal-binding" evidence="5">
    <location>
        <begin position="204"/>
        <end position="418"/>
    </location>
</feature>
<evidence type="ECO:0000259" key="5">
    <source>
        <dbReference type="Pfam" id="PF03936"/>
    </source>
</evidence>
<dbReference type="InterPro" id="IPR034741">
    <property type="entry name" value="Terpene_cyclase-like_1_C"/>
</dbReference>
<dbReference type="GO" id="GO:0010333">
    <property type="term" value="F:terpene synthase activity"/>
    <property type="evidence" value="ECO:0007669"/>
    <property type="project" value="InterPro"/>
</dbReference>
<dbReference type="Pfam" id="PF03936">
    <property type="entry name" value="Terpene_synth_C"/>
    <property type="match status" value="1"/>
</dbReference>
<evidence type="ECO:0000256" key="3">
    <source>
        <dbReference type="ARBA" id="ARBA00023239"/>
    </source>
</evidence>
<dbReference type="PANTHER" id="PTHR31225:SF0">
    <property type="entry name" value="S-(+)-LINALOOL SYNTHASE, CHLOROPLASTIC"/>
    <property type="match status" value="1"/>
</dbReference>
<dbReference type="InterPro" id="IPR050148">
    <property type="entry name" value="Terpene_synthase-like"/>
</dbReference>
<evidence type="ECO:0000256" key="1">
    <source>
        <dbReference type="ARBA" id="ARBA00001946"/>
    </source>
</evidence>
<dbReference type="EMBL" id="MW533242">
    <property type="protein sequence ID" value="QWB49554.1"/>
    <property type="molecule type" value="mRNA"/>
</dbReference>
<dbReference type="GO" id="GO:0016114">
    <property type="term" value="P:terpenoid biosynthetic process"/>
    <property type="evidence" value="ECO:0007669"/>
    <property type="project" value="InterPro"/>
</dbReference>
<dbReference type="GO" id="GO:0000287">
    <property type="term" value="F:magnesium ion binding"/>
    <property type="evidence" value="ECO:0007669"/>
    <property type="project" value="InterPro"/>
</dbReference>
<dbReference type="InterPro" id="IPR001906">
    <property type="entry name" value="Terpene_synth_N"/>
</dbReference>
<dbReference type="InterPro" id="IPR005630">
    <property type="entry name" value="Terpene_synthase_metal-bd"/>
</dbReference>
<dbReference type="AlphaFoldDB" id="A0A8E8AT60"/>
<comment type="cofactor">
    <cofactor evidence="1">
        <name>Mg(2+)</name>
        <dbReference type="ChEBI" id="CHEBI:18420"/>
    </cofactor>
</comment>
<keyword evidence="2" id="KW-0460">Magnesium</keyword>
<evidence type="ECO:0000259" key="4">
    <source>
        <dbReference type="Pfam" id="PF01397"/>
    </source>
</evidence>
<keyword evidence="3" id="KW-0456">Lyase</keyword>
<feature type="domain" description="Terpene synthase N-terminal" evidence="4">
    <location>
        <begin position="7"/>
        <end position="132"/>
    </location>
</feature>
<evidence type="ECO:0000256" key="2">
    <source>
        <dbReference type="ARBA" id="ARBA00022842"/>
    </source>
</evidence>
<sequence>MGHRRQHGYESLAMVDAVQRVGLDHHFHDEIEEVLHNHHFIASLADGVASPELQSLHEVALSFRLLRQQGYPVPADVFGRFKDKHGRFNQEVGKDVKGLMELYEASQLGVDGEDIIAEAEAYSSQFLRQLEPLLDHHQAIAVRHTLTQPHHKNIARFNALNYLHNYQGANTWVHVLQDLAKLDFDLVQSLYKQELQQVSKWWWDMGLSKELEHVRDQPVKWYTFGIACIEDPSLSQERVELTKPVAMIYAIDDVFDVYGTIEELTFFTEAVDRWDYALVEKLPDYMRLCFRVLDDMINEISHRVETLHGWNPARSLRKPWGIICKAFLVEAKWFHSKTLPKSEEYLANGIRSSGVPVILVHLFFLLGQNINTNTVEEIDRLPEIISSTATILRLWNDVGSAREHGKEGREEAAKAMDEAMRRVSEAWKRLNRENLSPSPFSSSPFSRGSLNLARLVPLLYSFSERRSLPLLEEFINCVIYEPATL</sequence>
<evidence type="ECO:0000313" key="6">
    <source>
        <dbReference type="EMBL" id="QWB49554.1"/>
    </source>
</evidence>
<reference evidence="6" key="1">
    <citation type="journal article" date="2021" name="Plant Physiol. Biochem.">
        <title>Genome-wide identification and expression analysis of terpene synthase gene family in Aquilaria sinensis.</title>
        <authorList>
            <person name="Li R.S."/>
            <person name="Zhu J.H."/>
            <person name="Guo D."/>
            <person name="Li H.L."/>
            <person name="Wang Y."/>
            <person name="Ding X.P."/>
            <person name="Mei W.L."/>
            <person name="Chen Z.B."/>
            <person name="Dai H.F."/>
            <person name="Peng S.Q."/>
        </authorList>
    </citation>
    <scope>NUCLEOTIDE SEQUENCE</scope>
</reference>
<dbReference type="SFLD" id="SFLDS00005">
    <property type="entry name" value="Isoprenoid_Synthase_Type_I"/>
    <property type="match status" value="1"/>
</dbReference>